<keyword evidence="2" id="KW-0472">Membrane</keyword>
<evidence type="ECO:0000256" key="1">
    <source>
        <dbReference type="SAM" id="Coils"/>
    </source>
</evidence>
<proteinExistence type="predicted"/>
<name>A0AAN7BE30_9PEZI</name>
<keyword evidence="2" id="KW-1133">Transmembrane helix</keyword>
<dbReference type="PROSITE" id="PS51257">
    <property type="entry name" value="PROKAR_LIPOPROTEIN"/>
    <property type="match status" value="1"/>
</dbReference>
<feature type="transmembrane region" description="Helical" evidence="2">
    <location>
        <begin position="23"/>
        <end position="44"/>
    </location>
</feature>
<feature type="coiled-coil region" evidence="1">
    <location>
        <begin position="66"/>
        <end position="100"/>
    </location>
</feature>
<organism evidence="3 4">
    <name type="scientific">Podospora fimiseda</name>
    <dbReference type="NCBI Taxonomy" id="252190"/>
    <lineage>
        <taxon>Eukaryota</taxon>
        <taxon>Fungi</taxon>
        <taxon>Dikarya</taxon>
        <taxon>Ascomycota</taxon>
        <taxon>Pezizomycotina</taxon>
        <taxon>Sordariomycetes</taxon>
        <taxon>Sordariomycetidae</taxon>
        <taxon>Sordariales</taxon>
        <taxon>Podosporaceae</taxon>
        <taxon>Podospora</taxon>
    </lineage>
</organism>
<gene>
    <name evidence="3" type="ORF">QBC38DRAFT_490126</name>
</gene>
<dbReference type="Proteomes" id="UP001301958">
    <property type="component" value="Unassembled WGS sequence"/>
</dbReference>
<accession>A0AAN7BE30</accession>
<keyword evidence="1" id="KW-0175">Coiled coil</keyword>
<evidence type="ECO:0000313" key="4">
    <source>
        <dbReference type="Proteomes" id="UP001301958"/>
    </source>
</evidence>
<reference evidence="3" key="2">
    <citation type="submission" date="2023-05" db="EMBL/GenBank/DDBJ databases">
        <authorList>
            <consortium name="Lawrence Berkeley National Laboratory"/>
            <person name="Steindorff A."/>
            <person name="Hensen N."/>
            <person name="Bonometti L."/>
            <person name="Westerberg I."/>
            <person name="Brannstrom I.O."/>
            <person name="Guillou S."/>
            <person name="Cros-Aarteil S."/>
            <person name="Calhoun S."/>
            <person name="Haridas S."/>
            <person name="Kuo A."/>
            <person name="Mondo S."/>
            <person name="Pangilinan J."/>
            <person name="Riley R."/>
            <person name="Labutti K."/>
            <person name="Andreopoulos B."/>
            <person name="Lipzen A."/>
            <person name="Chen C."/>
            <person name="Yanf M."/>
            <person name="Daum C."/>
            <person name="Ng V."/>
            <person name="Clum A."/>
            <person name="Ohm R."/>
            <person name="Martin F."/>
            <person name="Silar P."/>
            <person name="Natvig D."/>
            <person name="Lalanne C."/>
            <person name="Gautier V."/>
            <person name="Ament-Velasquez S.L."/>
            <person name="Kruys A."/>
            <person name="Hutchinson M.I."/>
            <person name="Powell A.J."/>
            <person name="Barry K."/>
            <person name="Miller A.N."/>
            <person name="Grigoriev I.V."/>
            <person name="Debuchy R."/>
            <person name="Gladieux P."/>
            <person name="Thoren M.H."/>
            <person name="Johannesson H."/>
        </authorList>
    </citation>
    <scope>NUCLEOTIDE SEQUENCE</scope>
    <source>
        <strain evidence="3">CBS 990.96</strain>
    </source>
</reference>
<protein>
    <submittedName>
        <fullName evidence="3">Uncharacterized protein</fullName>
    </submittedName>
</protein>
<evidence type="ECO:0000313" key="3">
    <source>
        <dbReference type="EMBL" id="KAK4222351.1"/>
    </source>
</evidence>
<dbReference type="AlphaFoldDB" id="A0AAN7BE30"/>
<keyword evidence="2" id="KW-0812">Transmembrane</keyword>
<sequence>MNRRRQPVPPPPAVSNPKFKFKALLYTAIFAACTITGTFYGAGLKTQQEWKTEKQKVQQATIDERIYMLESRKSELLKQKNELESKIGEIRKRIDAAAASTQT</sequence>
<reference evidence="3" key="1">
    <citation type="journal article" date="2023" name="Mol. Phylogenet. Evol.">
        <title>Genome-scale phylogeny and comparative genomics of the fungal order Sordariales.</title>
        <authorList>
            <person name="Hensen N."/>
            <person name="Bonometti L."/>
            <person name="Westerberg I."/>
            <person name="Brannstrom I.O."/>
            <person name="Guillou S."/>
            <person name="Cros-Aarteil S."/>
            <person name="Calhoun S."/>
            <person name="Haridas S."/>
            <person name="Kuo A."/>
            <person name="Mondo S."/>
            <person name="Pangilinan J."/>
            <person name="Riley R."/>
            <person name="LaButti K."/>
            <person name="Andreopoulos B."/>
            <person name="Lipzen A."/>
            <person name="Chen C."/>
            <person name="Yan M."/>
            <person name="Daum C."/>
            <person name="Ng V."/>
            <person name="Clum A."/>
            <person name="Steindorff A."/>
            <person name="Ohm R.A."/>
            <person name="Martin F."/>
            <person name="Silar P."/>
            <person name="Natvig D.O."/>
            <person name="Lalanne C."/>
            <person name="Gautier V."/>
            <person name="Ament-Velasquez S.L."/>
            <person name="Kruys A."/>
            <person name="Hutchinson M.I."/>
            <person name="Powell A.J."/>
            <person name="Barry K."/>
            <person name="Miller A.N."/>
            <person name="Grigoriev I.V."/>
            <person name="Debuchy R."/>
            <person name="Gladieux P."/>
            <person name="Hiltunen Thoren M."/>
            <person name="Johannesson H."/>
        </authorList>
    </citation>
    <scope>NUCLEOTIDE SEQUENCE</scope>
    <source>
        <strain evidence="3">CBS 990.96</strain>
    </source>
</reference>
<evidence type="ECO:0000256" key="2">
    <source>
        <dbReference type="SAM" id="Phobius"/>
    </source>
</evidence>
<keyword evidence="4" id="KW-1185">Reference proteome</keyword>
<dbReference type="EMBL" id="MU865477">
    <property type="protein sequence ID" value="KAK4222351.1"/>
    <property type="molecule type" value="Genomic_DNA"/>
</dbReference>
<comment type="caution">
    <text evidence="3">The sequence shown here is derived from an EMBL/GenBank/DDBJ whole genome shotgun (WGS) entry which is preliminary data.</text>
</comment>